<accession>A0A915C449</accession>
<dbReference type="SUPFAM" id="SSF75217">
    <property type="entry name" value="alpha/beta knot"/>
    <property type="match status" value="1"/>
</dbReference>
<dbReference type="Pfam" id="PF00588">
    <property type="entry name" value="SpoU_methylase"/>
    <property type="match status" value="1"/>
</dbReference>
<evidence type="ECO:0000313" key="5">
    <source>
        <dbReference type="WBParaSite" id="PgR083X_g007_t01"/>
    </source>
</evidence>
<evidence type="ECO:0000259" key="3">
    <source>
        <dbReference type="Pfam" id="PF00588"/>
    </source>
</evidence>
<feature type="domain" description="tRNA/rRNA methyltransferase SpoU type" evidence="3">
    <location>
        <begin position="1100"/>
        <end position="1241"/>
    </location>
</feature>
<dbReference type="PANTHER" id="PTHR12029:SF11">
    <property type="entry name" value="METHYLTRANSFERASE TARBP1-RELATED"/>
    <property type="match status" value="1"/>
</dbReference>
<dbReference type="GO" id="GO:0003723">
    <property type="term" value="F:RNA binding"/>
    <property type="evidence" value="ECO:0007669"/>
    <property type="project" value="InterPro"/>
</dbReference>
<evidence type="ECO:0000256" key="2">
    <source>
        <dbReference type="ARBA" id="ARBA00022679"/>
    </source>
</evidence>
<dbReference type="GO" id="GO:0016423">
    <property type="term" value="F:tRNA (guanine) methyltransferase activity"/>
    <property type="evidence" value="ECO:0007669"/>
    <property type="project" value="InterPro"/>
</dbReference>
<name>A0A915C449_PARUN</name>
<dbReference type="InterPro" id="IPR044748">
    <property type="entry name" value="Trm3/TARBP1_C"/>
</dbReference>
<keyword evidence="4" id="KW-1185">Reference proteome</keyword>
<dbReference type="InterPro" id="IPR001537">
    <property type="entry name" value="SpoU_MeTrfase"/>
</dbReference>
<dbReference type="InterPro" id="IPR029026">
    <property type="entry name" value="tRNA_m1G_MTases_N"/>
</dbReference>
<organism evidence="4 5">
    <name type="scientific">Parascaris univalens</name>
    <name type="common">Nematode worm</name>
    <dbReference type="NCBI Taxonomy" id="6257"/>
    <lineage>
        <taxon>Eukaryota</taxon>
        <taxon>Metazoa</taxon>
        <taxon>Ecdysozoa</taxon>
        <taxon>Nematoda</taxon>
        <taxon>Chromadorea</taxon>
        <taxon>Rhabditida</taxon>
        <taxon>Spirurina</taxon>
        <taxon>Ascaridomorpha</taxon>
        <taxon>Ascaridoidea</taxon>
        <taxon>Ascarididae</taxon>
        <taxon>Parascaris</taxon>
    </lineage>
</organism>
<dbReference type="InterPro" id="IPR045330">
    <property type="entry name" value="TRM3/TARBP1"/>
</dbReference>
<sequence length="1251" mass="142781">MDLGLDVGAKTQSDCPNFSAMKMRADGLVNMVRKKVNMALDEKDWTFFGNLGEHCKTVEEALALLQIVETADKDEMDTVCLILLSVGGRGWPEVDEKVKELATPLMNFPSSRLVRKVATAALRSVVSIDSCPLWNEYFVLLNALEESQYHLIQPALPKFDVLLKPFGNPSGDGFIPPRWMYVLFYKATNHPNGWIRLWIVEKLLTVSPHVFGYDPSTILLLLLPALNSTDLFARLIETNEMEDFLNNFSRFLNRIIICDEILGPFYKTLLDVFTSTWNPCSLYLLSTALVRLNAFPAFAEESFPLFKLILASIDQIQHTSLKLCTSVNFMTVFINLTCWSETTIWAFVPLLNGFSSRAFNATVKQAFINIFLDPLQTMMPEYSAYSLQITYLSHCNEHIDSVHWYAMMTWIIAEVQGISDDLFKMVCDTFVQESQFPVQNFQQLDALLQLWVDGDYRESAQSFYGIVMQYLETRLLALEGKREDFELFNSLFKRVMMVCMGHATDRSVPIQWSIGVLLITEEEGTVMKHAMLLAIANVQLLAIQDKSENVEEAVENYFNRNVFLTVNFHDFDKGICEADTRFANEMLTTSRLHLALHYFSVANKCLKNLLLECIEDLSQSLRWEHRDAIASLIIKLLPEVKGRNERLKAIDALIAMVKEAKGTRYYLPSVNALLNACMQKEMIIDTVIAKKVQEVLKELIGNVEVAYTICAALGSVIWLLNAEWAPLLVDLCWYGSTSKKNRVLLDYASQVAYSSRLSCLLSKLPTDMHHTLMQRTRLEALLMTYQICATRTDYGNTVVKRIIEMSTLLDKDRCKSFALSLPHRQQTRLMQLLLLILDTLDKMSIGEVLAYCELFLTDQAQQPSTRLLVELILVRIFICHNEAFDHFIEMERDLARTRIGSVCSWINIIMHVAKVQNSQELFERCFMLFLPWCTAQNFSVRCSAIAAIKCLWPLANEVTQSKLPWLQKVTQFNAESNGNARRIIENLCDDFYFGRFHAENHFTLQTILETFPIKTGMPYDETIPVSICRSHSGSSPIQSVCFDQEFNKSPSLIYSGPVKQFSQRDRVDEADDALEEADKPLQRKLNVFRGKWKRPEGTSLIVVATLVKKPANLGGLCRTSEIFGAEKLVLANSRIVEDRTFKSLSLSSENWIEIEQVTACELLDYLDQKRQVGYKIIAAEQTTNSKSFAMFRFPRKCVLLLGDEKEGIPVEYIRYVDHSVEIAQVGQTRSLNVHVTGALFIHKFAEDNYFK</sequence>
<dbReference type="WBParaSite" id="PgR083X_g007_t01">
    <property type="protein sequence ID" value="PgR083X_g007_t01"/>
    <property type="gene ID" value="PgR083X_g007"/>
</dbReference>
<dbReference type="InterPro" id="IPR029028">
    <property type="entry name" value="Alpha/beta_knot_MTases"/>
</dbReference>
<dbReference type="AlphaFoldDB" id="A0A915C449"/>
<evidence type="ECO:0000256" key="1">
    <source>
        <dbReference type="ARBA" id="ARBA00022603"/>
    </source>
</evidence>
<dbReference type="GO" id="GO:0030488">
    <property type="term" value="P:tRNA methylation"/>
    <property type="evidence" value="ECO:0007669"/>
    <property type="project" value="InterPro"/>
</dbReference>
<proteinExistence type="predicted"/>
<evidence type="ECO:0000313" key="4">
    <source>
        <dbReference type="Proteomes" id="UP000887569"/>
    </source>
</evidence>
<reference evidence="5" key="1">
    <citation type="submission" date="2022-11" db="UniProtKB">
        <authorList>
            <consortium name="WormBaseParasite"/>
        </authorList>
    </citation>
    <scope>IDENTIFICATION</scope>
</reference>
<dbReference type="PANTHER" id="PTHR12029">
    <property type="entry name" value="RNA METHYLTRANSFERASE"/>
    <property type="match status" value="1"/>
</dbReference>
<dbReference type="CDD" id="cd18091">
    <property type="entry name" value="SpoU-like_TRM3-like"/>
    <property type="match status" value="1"/>
</dbReference>
<protein>
    <submittedName>
        <fullName evidence="5">SOSS complex subunit A homolog</fullName>
    </submittedName>
</protein>
<keyword evidence="2" id="KW-0808">Transferase</keyword>
<dbReference type="Proteomes" id="UP000887569">
    <property type="component" value="Unplaced"/>
</dbReference>
<keyword evidence="1" id="KW-0489">Methyltransferase</keyword>
<dbReference type="Gene3D" id="3.40.1280.10">
    <property type="match status" value="1"/>
</dbReference>